<keyword evidence="3" id="KW-1185">Reference proteome</keyword>
<dbReference type="EMBL" id="JAGYWB010000006">
    <property type="protein sequence ID" value="KAI0519220.1"/>
    <property type="molecule type" value="Genomic_DNA"/>
</dbReference>
<feature type="region of interest" description="Disordered" evidence="1">
    <location>
        <begin position="60"/>
        <end position="86"/>
    </location>
</feature>
<feature type="region of interest" description="Disordered" evidence="1">
    <location>
        <begin position="1"/>
        <end position="26"/>
    </location>
</feature>
<evidence type="ECO:0000256" key="1">
    <source>
        <dbReference type="SAM" id="MobiDB-lite"/>
    </source>
</evidence>
<comment type="caution">
    <text evidence="2">The sequence shown here is derived from an EMBL/GenBank/DDBJ whole genome shotgun (WGS) entry which is preliminary data.</text>
</comment>
<sequence length="86" mass="9578">MKRASISSFGVLSPQPREQKAGIQKQEDLNYSQLRLGHEVLNPLAPKPPFFLRLSSVRNKPGSRSASLFSLSVSSSRQDKKSRNPL</sequence>
<dbReference type="AlphaFoldDB" id="A0A8T3BRY7"/>
<feature type="compositionally biased region" description="Low complexity" evidence="1">
    <location>
        <begin position="63"/>
        <end position="76"/>
    </location>
</feature>
<feature type="compositionally biased region" description="Polar residues" evidence="1">
    <location>
        <begin position="1"/>
        <end position="10"/>
    </location>
</feature>
<evidence type="ECO:0000313" key="3">
    <source>
        <dbReference type="Proteomes" id="UP000829196"/>
    </source>
</evidence>
<name>A0A8T3BRY7_DENNO</name>
<protein>
    <submittedName>
        <fullName evidence="2">Uncharacterized protein</fullName>
    </submittedName>
</protein>
<evidence type="ECO:0000313" key="2">
    <source>
        <dbReference type="EMBL" id="KAI0519220.1"/>
    </source>
</evidence>
<dbReference type="Proteomes" id="UP000829196">
    <property type="component" value="Unassembled WGS sequence"/>
</dbReference>
<accession>A0A8T3BRY7</accession>
<reference evidence="2" key="1">
    <citation type="journal article" date="2022" name="Front. Genet.">
        <title>Chromosome-Scale Assembly of the Dendrobium nobile Genome Provides Insights Into the Molecular Mechanism of the Biosynthesis of the Medicinal Active Ingredient of Dendrobium.</title>
        <authorList>
            <person name="Xu Q."/>
            <person name="Niu S.-C."/>
            <person name="Li K.-L."/>
            <person name="Zheng P.-J."/>
            <person name="Zhang X.-J."/>
            <person name="Jia Y."/>
            <person name="Liu Y."/>
            <person name="Niu Y.-X."/>
            <person name="Yu L.-H."/>
            <person name="Chen D.-F."/>
            <person name="Zhang G.-Q."/>
        </authorList>
    </citation>
    <scope>NUCLEOTIDE SEQUENCE</scope>
    <source>
        <tissue evidence="2">Leaf</tissue>
    </source>
</reference>
<organism evidence="2 3">
    <name type="scientific">Dendrobium nobile</name>
    <name type="common">Orchid</name>
    <dbReference type="NCBI Taxonomy" id="94219"/>
    <lineage>
        <taxon>Eukaryota</taxon>
        <taxon>Viridiplantae</taxon>
        <taxon>Streptophyta</taxon>
        <taxon>Embryophyta</taxon>
        <taxon>Tracheophyta</taxon>
        <taxon>Spermatophyta</taxon>
        <taxon>Magnoliopsida</taxon>
        <taxon>Liliopsida</taxon>
        <taxon>Asparagales</taxon>
        <taxon>Orchidaceae</taxon>
        <taxon>Epidendroideae</taxon>
        <taxon>Malaxideae</taxon>
        <taxon>Dendrobiinae</taxon>
        <taxon>Dendrobium</taxon>
    </lineage>
</organism>
<proteinExistence type="predicted"/>
<feature type="compositionally biased region" description="Basic and acidic residues" evidence="1">
    <location>
        <begin position="17"/>
        <end position="26"/>
    </location>
</feature>
<gene>
    <name evidence="2" type="ORF">KFK09_006662</name>
</gene>
<feature type="compositionally biased region" description="Basic and acidic residues" evidence="1">
    <location>
        <begin position="77"/>
        <end position="86"/>
    </location>
</feature>